<gene>
    <name evidence="1" type="ORF">WA1_50270</name>
</gene>
<evidence type="ECO:0000313" key="2">
    <source>
        <dbReference type="Proteomes" id="UP000076925"/>
    </source>
</evidence>
<organism evidence="1 2">
    <name type="scientific">Scytonema hofmannii PCC 7110</name>
    <dbReference type="NCBI Taxonomy" id="128403"/>
    <lineage>
        <taxon>Bacteria</taxon>
        <taxon>Bacillati</taxon>
        <taxon>Cyanobacteriota</taxon>
        <taxon>Cyanophyceae</taxon>
        <taxon>Nostocales</taxon>
        <taxon>Scytonemataceae</taxon>
        <taxon>Scytonema</taxon>
    </lineage>
</organism>
<sequence length="143" mass="16450">MVAIAKHEQTEEMVISDTYASSLEIKSKYPGKFLCYFCNGELYPVKAGFRKHRCGNLELEIFHRTHFRHAEGNSQYCVKSRGQSLEHIISLKFWQKKLSTASQEHFKSAVTIVYEPLLKGIDATGRPCHQGQDKLKVLLSLYR</sequence>
<accession>A0A139WR52</accession>
<dbReference type="AlphaFoldDB" id="A0A139WR52"/>
<dbReference type="RefSeq" id="WP_017741107.1">
    <property type="nucleotide sequence ID" value="NZ_KQ976355.1"/>
</dbReference>
<name>A0A139WR52_9CYAN</name>
<proteinExistence type="predicted"/>
<keyword evidence="2" id="KW-1185">Reference proteome</keyword>
<comment type="caution">
    <text evidence="1">The sequence shown here is derived from an EMBL/GenBank/DDBJ whole genome shotgun (WGS) entry which is preliminary data.</text>
</comment>
<dbReference type="Proteomes" id="UP000076925">
    <property type="component" value="Unassembled WGS sequence"/>
</dbReference>
<reference evidence="1 2" key="1">
    <citation type="journal article" date="2013" name="Genome Biol. Evol.">
        <title>Genomes of Stigonematalean cyanobacteria (subsection V) and the evolution of oxygenic photosynthesis from prokaryotes to plastids.</title>
        <authorList>
            <person name="Dagan T."/>
            <person name="Roettger M."/>
            <person name="Stucken K."/>
            <person name="Landan G."/>
            <person name="Koch R."/>
            <person name="Major P."/>
            <person name="Gould S.B."/>
            <person name="Goremykin V.V."/>
            <person name="Rippka R."/>
            <person name="Tandeau de Marsac N."/>
            <person name="Gugger M."/>
            <person name="Lockhart P.J."/>
            <person name="Allen J.F."/>
            <person name="Brune I."/>
            <person name="Maus I."/>
            <person name="Puhler A."/>
            <person name="Martin W.F."/>
        </authorList>
    </citation>
    <scope>NUCLEOTIDE SEQUENCE [LARGE SCALE GENOMIC DNA]</scope>
    <source>
        <strain evidence="1 2">PCC 7110</strain>
    </source>
</reference>
<protein>
    <submittedName>
        <fullName evidence="1">Uncharacterized protein</fullName>
    </submittedName>
</protein>
<dbReference type="EMBL" id="ANNX02000064">
    <property type="protein sequence ID" value="KYC34913.1"/>
    <property type="molecule type" value="Genomic_DNA"/>
</dbReference>
<evidence type="ECO:0000313" key="1">
    <source>
        <dbReference type="EMBL" id="KYC34913.1"/>
    </source>
</evidence>